<accession>A0A6C0QWX0</accession>
<proteinExistence type="predicted"/>
<dbReference type="Proteomes" id="UP000464330">
    <property type="component" value="Chromosome"/>
</dbReference>
<evidence type="ECO:0000313" key="1">
    <source>
        <dbReference type="EMBL" id="QHZ53269.1"/>
    </source>
</evidence>
<evidence type="ECO:0000313" key="2">
    <source>
        <dbReference type="Proteomes" id="UP000464330"/>
    </source>
</evidence>
<name>A0A6C0QWX0_9BACL</name>
<sequence>MTRDLIERKAKQPLGCFNVQSDIAYVLANK</sequence>
<gene>
    <name evidence="1" type="ORF">ERICV_04208</name>
</gene>
<organism evidence="1 2">
    <name type="scientific">Paenibacillus larvae subsp. larvae</name>
    <dbReference type="NCBI Taxonomy" id="147375"/>
    <lineage>
        <taxon>Bacteria</taxon>
        <taxon>Bacillati</taxon>
        <taxon>Bacillota</taxon>
        <taxon>Bacilli</taxon>
        <taxon>Bacillales</taxon>
        <taxon>Paenibacillaceae</taxon>
        <taxon>Paenibacillus</taxon>
    </lineage>
</organism>
<protein>
    <submittedName>
        <fullName evidence="1">Uncharacterized protein</fullName>
    </submittedName>
</protein>
<dbReference type="EMBL" id="CP019717">
    <property type="protein sequence ID" value="QHZ53269.1"/>
    <property type="molecule type" value="Genomic_DNA"/>
</dbReference>
<dbReference type="AlphaFoldDB" id="A0A6C0QWX0"/>
<reference evidence="1 2" key="1">
    <citation type="journal article" date="2020" name="Int. J. Med. Microbiol.">
        <title>Discovery of Paenibacillus larvae ERIC V: Phenotypic and genomic comparison to genotypes ERIC I-IV reveal different inventories of virulence factors which correlate with epidemiological prevalences of American Foulbrood.</title>
        <authorList>
            <person name="Beims H."/>
            <person name="Bunk B."/>
            <person name="Erler S."/>
            <person name="Mohr K.I."/>
            <person name="Sproer C."/>
            <person name="Pradella S."/>
            <person name="Gunther G."/>
            <person name="Rohde M."/>
            <person name="von der Ohe W."/>
            <person name="Steinert M."/>
        </authorList>
    </citation>
    <scope>NUCLEOTIDE SEQUENCE [LARGE SCALE GENOMIC DNA]</scope>
    <source>
        <strain evidence="1">Eric_V</strain>
    </source>
</reference>